<name>A0A840VD44_9PROT</name>
<organism evidence="2 3">
    <name type="scientific">Acidocella aromatica</name>
    <dbReference type="NCBI Taxonomy" id="1303579"/>
    <lineage>
        <taxon>Bacteria</taxon>
        <taxon>Pseudomonadati</taxon>
        <taxon>Pseudomonadota</taxon>
        <taxon>Alphaproteobacteria</taxon>
        <taxon>Acetobacterales</taxon>
        <taxon>Acidocellaceae</taxon>
        <taxon>Acidocella</taxon>
    </lineage>
</organism>
<dbReference type="SUPFAM" id="SSF53067">
    <property type="entry name" value="Actin-like ATPase domain"/>
    <property type="match status" value="1"/>
</dbReference>
<dbReference type="Pfam" id="PF00814">
    <property type="entry name" value="TsaD"/>
    <property type="match status" value="1"/>
</dbReference>
<comment type="caution">
    <text evidence="2">The sequence shown here is derived from an EMBL/GenBank/DDBJ whole genome shotgun (WGS) entry which is preliminary data.</text>
</comment>
<gene>
    <name evidence="2" type="ORF">HNP71_002038</name>
</gene>
<feature type="domain" description="Gcp-like" evidence="1">
    <location>
        <begin position="52"/>
        <end position="129"/>
    </location>
</feature>
<keyword evidence="3" id="KW-1185">Reference proteome</keyword>
<dbReference type="EMBL" id="JACHFJ010000009">
    <property type="protein sequence ID" value="MBB5373773.1"/>
    <property type="molecule type" value="Genomic_DNA"/>
</dbReference>
<protein>
    <submittedName>
        <fullName evidence="2">tRNA threonylcarbamoyl adenosine modification protein YeaZ</fullName>
    </submittedName>
</protein>
<dbReference type="RefSeq" id="WP_183266791.1">
    <property type="nucleotide sequence ID" value="NZ_JACHFJ010000009.1"/>
</dbReference>
<sequence length="213" mass="21828">MSWLAIDASGGHAGLAVVGEDGATRHKIFAPLRPGLIETLPVLLAEAVRGGGITHVAVTTGPGSFTGLRTSIALAQGYAAAAGLPLWGIGVAPAYHVPFPQLHHPLWVAVRARRGRVFLLRDGVAEAFADEDLPLPRTLIALAGDAANDAASRLAARGADVLLTNAKSIDPVWVAKAAMVQRAAGLAPAPAQPLYVDPPEAKLPAAGLRPAPV</sequence>
<evidence type="ECO:0000313" key="3">
    <source>
        <dbReference type="Proteomes" id="UP000553706"/>
    </source>
</evidence>
<evidence type="ECO:0000259" key="1">
    <source>
        <dbReference type="Pfam" id="PF00814"/>
    </source>
</evidence>
<dbReference type="Proteomes" id="UP000553706">
    <property type="component" value="Unassembled WGS sequence"/>
</dbReference>
<dbReference type="AlphaFoldDB" id="A0A840VD44"/>
<dbReference type="InterPro" id="IPR043129">
    <property type="entry name" value="ATPase_NBD"/>
</dbReference>
<accession>A0A840VD44</accession>
<proteinExistence type="predicted"/>
<dbReference type="Gene3D" id="3.30.420.40">
    <property type="match status" value="2"/>
</dbReference>
<evidence type="ECO:0000313" key="2">
    <source>
        <dbReference type="EMBL" id="MBB5373773.1"/>
    </source>
</evidence>
<reference evidence="2 3" key="1">
    <citation type="submission" date="2020-08" db="EMBL/GenBank/DDBJ databases">
        <title>Genomic Encyclopedia of Type Strains, Phase IV (KMG-IV): sequencing the most valuable type-strain genomes for metagenomic binning, comparative biology and taxonomic classification.</title>
        <authorList>
            <person name="Goeker M."/>
        </authorList>
    </citation>
    <scope>NUCLEOTIDE SEQUENCE [LARGE SCALE GENOMIC DNA]</scope>
    <source>
        <strain evidence="2 3">DSM 27026</strain>
    </source>
</reference>
<dbReference type="InterPro" id="IPR000905">
    <property type="entry name" value="Gcp-like_dom"/>
</dbReference>